<feature type="transmembrane region" description="Helical" evidence="1">
    <location>
        <begin position="20"/>
        <end position="41"/>
    </location>
</feature>
<comment type="caution">
    <text evidence="2">The sequence shown here is derived from an EMBL/GenBank/DDBJ whole genome shotgun (WGS) entry which is preliminary data.</text>
</comment>
<name>A0A8H5GZ64_9AGAR</name>
<feature type="transmembrane region" description="Helical" evidence="1">
    <location>
        <begin position="142"/>
        <end position="166"/>
    </location>
</feature>
<dbReference type="OrthoDB" id="2744793at2759"/>
<keyword evidence="1" id="KW-1133">Transmembrane helix</keyword>
<feature type="transmembrane region" description="Helical" evidence="1">
    <location>
        <begin position="178"/>
        <end position="201"/>
    </location>
</feature>
<protein>
    <submittedName>
        <fullName evidence="2">Uncharacterized protein</fullName>
    </submittedName>
</protein>
<dbReference type="AlphaFoldDB" id="A0A8H5GZ64"/>
<evidence type="ECO:0000256" key="1">
    <source>
        <dbReference type="SAM" id="Phobius"/>
    </source>
</evidence>
<keyword evidence="3" id="KW-1185">Reference proteome</keyword>
<feature type="transmembrane region" description="Helical" evidence="1">
    <location>
        <begin position="258"/>
        <end position="283"/>
    </location>
</feature>
<evidence type="ECO:0000313" key="3">
    <source>
        <dbReference type="Proteomes" id="UP000518752"/>
    </source>
</evidence>
<keyword evidence="1" id="KW-0812">Transmembrane</keyword>
<gene>
    <name evidence="2" type="ORF">D9757_010487</name>
</gene>
<sequence>MKTQEQNNLYVLGVNTIINVINTIITSTGYGAMVLMMFVAMHYLSKKQRTIPIIALATCCMVIFVLFTVQYIYCSGLNLLAIAAHTDDSPGPQQAASYAQKAQYLAYMVVAASQPGLMYPVGDVIVVWRAWVLLQRDKSYKILLAVLMLANLGISIADIVLDYIHIQSELQGITNSMDWIMCIGLLLINLFAMLLIGWKLWSHQRNVEYLVARSNGHQIQKIMILLIESGALIGITQVMNLVLNIVSAYDSNLTTGFLYTYHVFTALAPVTTAWYPLIVIILVNTGHSPVHATVHFIDSDILAEHPP</sequence>
<feature type="transmembrane region" description="Helical" evidence="1">
    <location>
        <begin position="222"/>
        <end position="246"/>
    </location>
</feature>
<feature type="transmembrane region" description="Helical" evidence="1">
    <location>
        <begin position="53"/>
        <end position="73"/>
    </location>
</feature>
<accession>A0A8H5GZ64</accession>
<keyword evidence="1" id="KW-0472">Membrane</keyword>
<evidence type="ECO:0000313" key="2">
    <source>
        <dbReference type="EMBL" id="KAF5373515.1"/>
    </source>
</evidence>
<dbReference type="EMBL" id="JAACJN010000105">
    <property type="protein sequence ID" value="KAF5373515.1"/>
    <property type="molecule type" value="Genomic_DNA"/>
</dbReference>
<dbReference type="Proteomes" id="UP000518752">
    <property type="component" value="Unassembled WGS sequence"/>
</dbReference>
<organism evidence="2 3">
    <name type="scientific">Collybiopsis confluens</name>
    <dbReference type="NCBI Taxonomy" id="2823264"/>
    <lineage>
        <taxon>Eukaryota</taxon>
        <taxon>Fungi</taxon>
        <taxon>Dikarya</taxon>
        <taxon>Basidiomycota</taxon>
        <taxon>Agaricomycotina</taxon>
        <taxon>Agaricomycetes</taxon>
        <taxon>Agaricomycetidae</taxon>
        <taxon>Agaricales</taxon>
        <taxon>Marasmiineae</taxon>
        <taxon>Omphalotaceae</taxon>
        <taxon>Collybiopsis</taxon>
    </lineage>
</organism>
<reference evidence="2 3" key="1">
    <citation type="journal article" date="2020" name="ISME J.">
        <title>Uncovering the hidden diversity of litter-decomposition mechanisms in mushroom-forming fungi.</title>
        <authorList>
            <person name="Floudas D."/>
            <person name="Bentzer J."/>
            <person name="Ahren D."/>
            <person name="Johansson T."/>
            <person name="Persson P."/>
            <person name="Tunlid A."/>
        </authorList>
    </citation>
    <scope>NUCLEOTIDE SEQUENCE [LARGE SCALE GENOMIC DNA]</scope>
    <source>
        <strain evidence="2 3">CBS 406.79</strain>
    </source>
</reference>
<proteinExistence type="predicted"/>